<evidence type="ECO:0000256" key="9">
    <source>
        <dbReference type="HAMAP-Rule" id="MF_00009"/>
    </source>
</evidence>
<accession>A0ABQ3VEQ7</accession>
<proteinExistence type="inferred from homology"/>
<comment type="cofactor">
    <cofactor evidence="9">
        <name>Zn(2+)</name>
        <dbReference type="ChEBI" id="CHEBI:29105"/>
    </cofactor>
    <text evidence="9">Binds 1 zinc ion.</text>
</comment>
<dbReference type="EMBL" id="BNJJ01000005">
    <property type="protein sequence ID" value="GHO84270.1"/>
    <property type="molecule type" value="Genomic_DNA"/>
</dbReference>
<evidence type="ECO:0000313" key="10">
    <source>
        <dbReference type="EMBL" id="GHO84270.1"/>
    </source>
</evidence>
<evidence type="ECO:0000256" key="8">
    <source>
        <dbReference type="ARBA" id="ARBA00022833"/>
    </source>
</evidence>
<dbReference type="InterPro" id="IPR023091">
    <property type="entry name" value="MetalPrtase_cat_dom_sf_prd"/>
</dbReference>
<dbReference type="PANTHER" id="PTHR46986">
    <property type="entry name" value="ENDORIBONUCLEASE YBEY, CHLOROPLASTIC"/>
    <property type="match status" value="1"/>
</dbReference>
<dbReference type="HAMAP" id="MF_00009">
    <property type="entry name" value="Endoribonucl_YbeY"/>
    <property type="match status" value="1"/>
</dbReference>
<feature type="binding site" evidence="9">
    <location>
        <position position="157"/>
    </location>
    <ligand>
        <name>Zn(2+)</name>
        <dbReference type="ChEBI" id="CHEBI:29105"/>
        <note>catalytic</note>
    </ligand>
</feature>
<feature type="binding site" evidence="9">
    <location>
        <position position="163"/>
    </location>
    <ligand>
        <name>Zn(2+)</name>
        <dbReference type="ChEBI" id="CHEBI:29105"/>
        <note>catalytic</note>
    </ligand>
</feature>
<dbReference type="Gene3D" id="3.40.390.30">
    <property type="entry name" value="Metalloproteases ('zincins'), catalytic domain"/>
    <property type="match status" value="1"/>
</dbReference>
<dbReference type="Pfam" id="PF02130">
    <property type="entry name" value="YbeY"/>
    <property type="match status" value="1"/>
</dbReference>
<dbReference type="NCBIfam" id="TIGR00043">
    <property type="entry name" value="rRNA maturation RNase YbeY"/>
    <property type="match status" value="1"/>
</dbReference>
<keyword evidence="7 9" id="KW-0378">Hydrolase</keyword>
<keyword evidence="6 9" id="KW-0255">Endonuclease</keyword>
<dbReference type="Proteomes" id="UP000635565">
    <property type="component" value="Unassembled WGS sequence"/>
</dbReference>
<reference evidence="10 11" key="1">
    <citation type="journal article" date="2021" name="Int. J. Syst. Evol. Microbiol.">
        <title>Reticulibacter mediterranei gen. nov., sp. nov., within the new family Reticulibacteraceae fam. nov., and Ktedonospora formicarum gen. nov., sp. nov., Ktedonobacter robiniae sp. nov., Dictyobacter formicarum sp. nov. and Dictyobacter arantiisoli sp. nov., belonging to the class Ktedonobacteria.</title>
        <authorList>
            <person name="Yabe S."/>
            <person name="Zheng Y."/>
            <person name="Wang C.M."/>
            <person name="Sakai Y."/>
            <person name="Abe K."/>
            <person name="Yokota A."/>
            <person name="Donadio S."/>
            <person name="Cavaletti L."/>
            <person name="Monciardini P."/>
        </authorList>
    </citation>
    <scope>NUCLEOTIDE SEQUENCE [LARGE SCALE GENOMIC DNA]</scope>
    <source>
        <strain evidence="10 11">SOSP1-9</strain>
    </source>
</reference>
<dbReference type="EC" id="3.1.-.-" evidence="9"/>
<dbReference type="SUPFAM" id="SSF55486">
    <property type="entry name" value="Metalloproteases ('zincins'), catalytic domain"/>
    <property type="match status" value="1"/>
</dbReference>
<gene>
    <name evidence="9 10" type="primary">ybeY</name>
    <name evidence="10" type="ORF">KSZ_22760</name>
</gene>
<protein>
    <recommendedName>
        <fullName evidence="9">Endoribonuclease YbeY</fullName>
        <ecNumber evidence="9">3.1.-.-</ecNumber>
    </recommendedName>
</protein>
<keyword evidence="2 9" id="KW-0690">Ribosome biogenesis</keyword>
<evidence type="ECO:0000256" key="3">
    <source>
        <dbReference type="ARBA" id="ARBA00022552"/>
    </source>
</evidence>
<dbReference type="InterPro" id="IPR002036">
    <property type="entry name" value="YbeY"/>
</dbReference>
<comment type="function">
    <text evidence="9">Single strand-specific metallo-endoribonuclease involved in late-stage 70S ribosome quality control and in maturation of the 3' terminus of the 16S rRNA.</text>
</comment>
<keyword evidence="3 9" id="KW-0698">rRNA processing</keyword>
<evidence type="ECO:0000256" key="4">
    <source>
        <dbReference type="ARBA" id="ARBA00022722"/>
    </source>
</evidence>
<comment type="similarity">
    <text evidence="1 9">Belongs to the endoribonuclease YbeY family.</text>
</comment>
<evidence type="ECO:0000256" key="7">
    <source>
        <dbReference type="ARBA" id="ARBA00022801"/>
    </source>
</evidence>
<keyword evidence="9" id="KW-0963">Cytoplasm</keyword>
<evidence type="ECO:0000256" key="5">
    <source>
        <dbReference type="ARBA" id="ARBA00022723"/>
    </source>
</evidence>
<keyword evidence="8 9" id="KW-0862">Zinc</keyword>
<dbReference type="InterPro" id="IPR020549">
    <property type="entry name" value="YbeY_CS"/>
</dbReference>
<dbReference type="RefSeq" id="WP_201361894.1">
    <property type="nucleotide sequence ID" value="NZ_BNJJ01000005.1"/>
</dbReference>
<name>A0ABQ3VEQ7_9CHLR</name>
<feature type="binding site" evidence="9">
    <location>
        <position position="153"/>
    </location>
    <ligand>
        <name>Zn(2+)</name>
        <dbReference type="ChEBI" id="CHEBI:29105"/>
        <note>catalytic</note>
    </ligand>
</feature>
<keyword evidence="4 9" id="KW-0540">Nuclease</keyword>
<evidence type="ECO:0000256" key="1">
    <source>
        <dbReference type="ARBA" id="ARBA00010875"/>
    </source>
</evidence>
<evidence type="ECO:0000256" key="6">
    <source>
        <dbReference type="ARBA" id="ARBA00022759"/>
    </source>
</evidence>
<keyword evidence="5 9" id="KW-0479">Metal-binding</keyword>
<evidence type="ECO:0000313" key="11">
    <source>
        <dbReference type="Proteomes" id="UP000635565"/>
    </source>
</evidence>
<comment type="subcellular location">
    <subcellularLocation>
        <location evidence="9">Cytoplasm</location>
    </subcellularLocation>
</comment>
<organism evidence="10 11">
    <name type="scientific">Dictyobacter formicarum</name>
    <dbReference type="NCBI Taxonomy" id="2778368"/>
    <lineage>
        <taxon>Bacteria</taxon>
        <taxon>Bacillati</taxon>
        <taxon>Chloroflexota</taxon>
        <taxon>Ktedonobacteria</taxon>
        <taxon>Ktedonobacterales</taxon>
        <taxon>Dictyobacteraceae</taxon>
        <taxon>Dictyobacter</taxon>
    </lineage>
</organism>
<dbReference type="PROSITE" id="PS01306">
    <property type="entry name" value="UPF0054"/>
    <property type="match status" value="1"/>
</dbReference>
<comment type="caution">
    <text evidence="10">The sequence shown here is derived from an EMBL/GenBank/DDBJ whole genome shotgun (WGS) entry which is preliminary data.</text>
</comment>
<evidence type="ECO:0000256" key="2">
    <source>
        <dbReference type="ARBA" id="ARBA00022517"/>
    </source>
</evidence>
<sequence>MHEHPAIELYFNLSDEAQNAQVEQVIAAIDLDSVVSYTLQAAAITQPVMLTLLISDDAGIQEMNRQYREQDKATDVLSFPLLEQPIVQAPAEQLWAPQEAEGAKEPSSTPTFVTPPGMVTNLGDIVISWPTMQRQAQEAGHEETTEFIYLFSHGVLHLIGYDDHTEAGYQAMVAIQQAVLQKLGQKAYRS</sequence>
<dbReference type="PANTHER" id="PTHR46986:SF1">
    <property type="entry name" value="ENDORIBONUCLEASE YBEY, CHLOROPLASTIC"/>
    <property type="match status" value="1"/>
</dbReference>
<keyword evidence="11" id="KW-1185">Reference proteome</keyword>